<comment type="similarity">
    <text evidence="2">Belongs to the class-V pyridoxal-phosphate-dependent aminotransferase family.</text>
</comment>
<dbReference type="Gene3D" id="3.40.640.10">
    <property type="entry name" value="Type I PLP-dependent aspartate aminotransferase-like (Major domain)"/>
    <property type="match status" value="1"/>
</dbReference>
<dbReference type="Gene3D" id="3.90.1150.10">
    <property type="entry name" value="Aspartate Aminotransferase, domain 1"/>
    <property type="match status" value="1"/>
</dbReference>
<keyword evidence="5" id="KW-0032">Aminotransferase</keyword>
<protein>
    <submittedName>
        <fullName evidence="5">Serine--glyoxylate aminotransferase</fullName>
        <ecNumber evidence="5">2.6.1.45</ecNumber>
    </submittedName>
</protein>
<evidence type="ECO:0000256" key="1">
    <source>
        <dbReference type="ARBA" id="ARBA00001933"/>
    </source>
</evidence>
<keyword evidence="5" id="KW-0808">Transferase</keyword>
<dbReference type="GO" id="GO:0004760">
    <property type="term" value="F:L-serine-pyruvate transaminase activity"/>
    <property type="evidence" value="ECO:0007669"/>
    <property type="project" value="TreeGrafter"/>
</dbReference>
<dbReference type="InterPro" id="IPR020578">
    <property type="entry name" value="Aminotrans_V_PyrdxlP_BS"/>
</dbReference>
<feature type="domain" description="Aminotransferase class V" evidence="4">
    <location>
        <begin position="5"/>
        <end position="324"/>
    </location>
</feature>
<dbReference type="GO" id="GO:0050281">
    <property type="term" value="F:L-serine-glyoxylate transaminase activity"/>
    <property type="evidence" value="ECO:0007669"/>
    <property type="project" value="UniProtKB-EC"/>
</dbReference>
<evidence type="ECO:0000259" key="4">
    <source>
        <dbReference type="Pfam" id="PF00266"/>
    </source>
</evidence>
<dbReference type="Pfam" id="PF00266">
    <property type="entry name" value="Aminotran_5"/>
    <property type="match status" value="1"/>
</dbReference>
<gene>
    <name evidence="5" type="ORF">MNBD_NITROSPINAE03-1662</name>
</gene>
<accession>A0A3B1CK20</accession>
<comment type="cofactor">
    <cofactor evidence="1">
        <name>pyridoxal 5'-phosphate</name>
        <dbReference type="ChEBI" id="CHEBI:597326"/>
    </cofactor>
</comment>
<dbReference type="InterPro" id="IPR015422">
    <property type="entry name" value="PyrdxlP-dep_Trfase_small"/>
</dbReference>
<dbReference type="PROSITE" id="PS00595">
    <property type="entry name" value="AA_TRANSFER_CLASS_5"/>
    <property type="match status" value="1"/>
</dbReference>
<dbReference type="InterPro" id="IPR015421">
    <property type="entry name" value="PyrdxlP-dep_Trfase_major"/>
</dbReference>
<sequence>MKKRYLISPGPTPVPEEVLLEMAKPMTHHRTSQFSAIFKECSEGLKKLFGTDKPVMTLASSGTGAMESAITNIFSPGDTVLAINGGKFGERWGKIAHAYGLKVELLNIEWGQAVSVDAVKQALDKNRKIAGVLTQGSETSTTAAHPIKDIAALTRGSDTLLIVDGITSVGVVDMPMDEWGIDVLLTGSQKAMMLPPGLAFIALSEKAWKKSETCRLPHFYFDLAKERDSLEKDTSAYTPAVSLIVGLRKVLEILFEEGLENTYKRHECLARAARAGCAALQLRPLAPDAPANSATGVYLPEGIDGGKLVKELRENYGVTFAGGQDHLKGKIIRIAHLGYFDSFDMIVALSAVEMALAKCGHDVTPGKGVGAAETILNERY</sequence>
<organism evidence="5">
    <name type="scientific">hydrothermal vent metagenome</name>
    <dbReference type="NCBI Taxonomy" id="652676"/>
    <lineage>
        <taxon>unclassified sequences</taxon>
        <taxon>metagenomes</taxon>
        <taxon>ecological metagenomes</taxon>
    </lineage>
</organism>
<dbReference type="GO" id="GO:0005777">
    <property type="term" value="C:peroxisome"/>
    <property type="evidence" value="ECO:0007669"/>
    <property type="project" value="TreeGrafter"/>
</dbReference>
<dbReference type="PANTHER" id="PTHR21152:SF40">
    <property type="entry name" value="ALANINE--GLYOXYLATE AMINOTRANSFERASE"/>
    <property type="match status" value="1"/>
</dbReference>
<reference evidence="5" key="1">
    <citation type="submission" date="2018-06" db="EMBL/GenBank/DDBJ databases">
        <authorList>
            <person name="Zhirakovskaya E."/>
        </authorList>
    </citation>
    <scope>NUCLEOTIDE SEQUENCE</scope>
</reference>
<keyword evidence="3" id="KW-0663">Pyridoxal phosphate</keyword>
<dbReference type="EC" id="2.6.1.45" evidence="5"/>
<evidence type="ECO:0000256" key="2">
    <source>
        <dbReference type="ARBA" id="ARBA00009236"/>
    </source>
</evidence>
<dbReference type="SUPFAM" id="SSF53383">
    <property type="entry name" value="PLP-dependent transferases"/>
    <property type="match status" value="1"/>
</dbReference>
<dbReference type="PIRSF" id="PIRSF000524">
    <property type="entry name" value="SPT"/>
    <property type="match status" value="1"/>
</dbReference>
<evidence type="ECO:0000313" key="5">
    <source>
        <dbReference type="EMBL" id="VAX25053.1"/>
    </source>
</evidence>
<proteinExistence type="inferred from homology"/>
<dbReference type="GO" id="GO:0019265">
    <property type="term" value="P:glycine biosynthetic process, by transamination of glyoxylate"/>
    <property type="evidence" value="ECO:0007669"/>
    <property type="project" value="TreeGrafter"/>
</dbReference>
<dbReference type="InterPro" id="IPR015424">
    <property type="entry name" value="PyrdxlP-dep_Trfase"/>
</dbReference>
<dbReference type="GO" id="GO:0008453">
    <property type="term" value="F:alanine-glyoxylate transaminase activity"/>
    <property type="evidence" value="ECO:0007669"/>
    <property type="project" value="TreeGrafter"/>
</dbReference>
<dbReference type="PANTHER" id="PTHR21152">
    <property type="entry name" value="AMINOTRANSFERASE CLASS V"/>
    <property type="match status" value="1"/>
</dbReference>
<dbReference type="AlphaFoldDB" id="A0A3B1CK20"/>
<dbReference type="InterPro" id="IPR000192">
    <property type="entry name" value="Aminotrans_V_dom"/>
</dbReference>
<dbReference type="InterPro" id="IPR024169">
    <property type="entry name" value="SP_NH2Trfase/AEP_transaminase"/>
</dbReference>
<dbReference type="FunFam" id="3.40.640.10:FF:000054">
    <property type="entry name" value="Serine--glyoxylate aminotransferase"/>
    <property type="match status" value="1"/>
</dbReference>
<name>A0A3B1CK20_9ZZZZ</name>
<dbReference type="EMBL" id="UOGB01000317">
    <property type="protein sequence ID" value="VAX25053.1"/>
    <property type="molecule type" value="Genomic_DNA"/>
</dbReference>
<evidence type="ECO:0000256" key="3">
    <source>
        <dbReference type="ARBA" id="ARBA00022898"/>
    </source>
</evidence>